<feature type="compositionally biased region" description="Low complexity" evidence="1">
    <location>
        <begin position="1222"/>
        <end position="1236"/>
    </location>
</feature>
<feature type="compositionally biased region" description="Basic and acidic residues" evidence="1">
    <location>
        <begin position="675"/>
        <end position="696"/>
    </location>
</feature>
<feature type="compositionally biased region" description="Basic and acidic residues" evidence="1">
    <location>
        <begin position="566"/>
        <end position="583"/>
    </location>
</feature>
<feature type="region of interest" description="Disordered" evidence="1">
    <location>
        <begin position="824"/>
        <end position="843"/>
    </location>
</feature>
<feature type="region of interest" description="Disordered" evidence="1">
    <location>
        <begin position="182"/>
        <end position="235"/>
    </location>
</feature>
<feature type="compositionally biased region" description="Polar residues" evidence="1">
    <location>
        <begin position="768"/>
        <end position="783"/>
    </location>
</feature>
<evidence type="ECO:0000256" key="1">
    <source>
        <dbReference type="SAM" id="MobiDB-lite"/>
    </source>
</evidence>
<feature type="compositionally biased region" description="Basic and acidic residues" evidence="1">
    <location>
        <begin position="897"/>
        <end position="912"/>
    </location>
</feature>
<feature type="region of interest" description="Disordered" evidence="1">
    <location>
        <begin position="329"/>
        <end position="356"/>
    </location>
</feature>
<dbReference type="OrthoDB" id="5368821at2759"/>
<feature type="compositionally biased region" description="Polar residues" evidence="1">
    <location>
        <begin position="103"/>
        <end position="113"/>
    </location>
</feature>
<feature type="compositionally biased region" description="Polar residues" evidence="1">
    <location>
        <begin position="206"/>
        <end position="220"/>
    </location>
</feature>
<dbReference type="STRING" id="1160509.A0A3N4HVR4"/>
<protein>
    <submittedName>
        <fullName evidence="2">Uncharacterized protein</fullName>
    </submittedName>
</protein>
<feature type="compositionally biased region" description="Basic and acidic residues" evidence="1">
    <location>
        <begin position="592"/>
        <end position="604"/>
    </location>
</feature>
<feature type="region of interest" description="Disordered" evidence="1">
    <location>
        <begin position="675"/>
        <end position="812"/>
    </location>
</feature>
<feature type="compositionally biased region" description="Polar residues" evidence="1">
    <location>
        <begin position="1256"/>
        <end position="1266"/>
    </location>
</feature>
<feature type="compositionally biased region" description="Acidic residues" evidence="1">
    <location>
        <begin position="913"/>
        <end position="927"/>
    </location>
</feature>
<feature type="compositionally biased region" description="Polar residues" evidence="1">
    <location>
        <begin position="188"/>
        <end position="198"/>
    </location>
</feature>
<feature type="compositionally biased region" description="Basic residues" evidence="1">
    <location>
        <begin position="337"/>
        <end position="348"/>
    </location>
</feature>
<reference evidence="2 3" key="1">
    <citation type="journal article" date="2018" name="Nat. Ecol. Evol.">
        <title>Pezizomycetes genomes reveal the molecular basis of ectomycorrhizal truffle lifestyle.</title>
        <authorList>
            <person name="Murat C."/>
            <person name="Payen T."/>
            <person name="Noel B."/>
            <person name="Kuo A."/>
            <person name="Morin E."/>
            <person name="Chen J."/>
            <person name="Kohler A."/>
            <person name="Krizsan K."/>
            <person name="Balestrini R."/>
            <person name="Da Silva C."/>
            <person name="Montanini B."/>
            <person name="Hainaut M."/>
            <person name="Levati E."/>
            <person name="Barry K.W."/>
            <person name="Belfiori B."/>
            <person name="Cichocki N."/>
            <person name="Clum A."/>
            <person name="Dockter R.B."/>
            <person name="Fauchery L."/>
            <person name="Guy J."/>
            <person name="Iotti M."/>
            <person name="Le Tacon F."/>
            <person name="Lindquist E.A."/>
            <person name="Lipzen A."/>
            <person name="Malagnac F."/>
            <person name="Mello A."/>
            <person name="Molinier V."/>
            <person name="Miyauchi S."/>
            <person name="Poulain J."/>
            <person name="Riccioni C."/>
            <person name="Rubini A."/>
            <person name="Sitrit Y."/>
            <person name="Splivallo R."/>
            <person name="Traeger S."/>
            <person name="Wang M."/>
            <person name="Zifcakova L."/>
            <person name="Wipf D."/>
            <person name="Zambonelli A."/>
            <person name="Paolocci F."/>
            <person name="Nowrousian M."/>
            <person name="Ottonello S."/>
            <person name="Baldrian P."/>
            <person name="Spatafora J.W."/>
            <person name="Henrissat B."/>
            <person name="Nagy L.G."/>
            <person name="Aury J.M."/>
            <person name="Wincker P."/>
            <person name="Grigoriev I.V."/>
            <person name="Bonfante P."/>
            <person name="Martin F.M."/>
        </authorList>
    </citation>
    <scope>NUCLEOTIDE SEQUENCE [LARGE SCALE GENOMIC DNA]</scope>
    <source>
        <strain evidence="2 3">RN42</strain>
    </source>
</reference>
<feature type="compositionally biased region" description="Basic and acidic residues" evidence="1">
    <location>
        <begin position="955"/>
        <end position="964"/>
    </location>
</feature>
<sequence>MNPQMIPIVLIPSLTLIRIPSLIPVLATRMTRKTLIVLLTPNPKLKGQARMTLVPRNHQAKILIMRRPAKARMRRSRRRSRSPSSQVRPDSAATNDALREAKSTSPPHTGNSKTRYRNARKKKRQQLIRLIQQGLLPTGSTLAILNAVQKLVNPSRTIKEACQIYLAEKDGAADGNSAMHLSEEAANGSPSIDSQSFIERQRQPDYSRSNSVLEESQPVTASGPPQKGKVAQKQSNVAEKSFIMANAKYATNKKKGFLQKMKGRERSYQKYDDDGNPIDVQDCNPTPTEDSHFDETAGSGDHWKGKITLSAVEVGQGYEEMIPAPSFPFQHPYLQMKGKKGKKGKKQNRPQQQQEYYDESMYDDSYYAEEAYQEDTQTQTEPEPAVEDLPSLPTDISSLPELTEDNVKEGMVICYKIMEISKSYQPIVSDYRTALVNSIFPDCRGFPEYLGVTLAKRDQPVQEIDPETGEPVRGKFELVDDELSGRAEEAPGYLELEFRDLIEPRILKEPELTPEQQAKFEKAVEWPDLDGRSGKGDENSPPSPPADSHAEGSDDPPTNSGSAQDDGNKDVDMDTNARTHCAEDSLGTGDDQVVHDVQDERESSDQEAANSEGSQNARLEQEVQSAQDAEVSAALADTQVHGLSPQEFGTEEAEGSLADAQLVQEAVERSIEPEAFCADREAAHHPEEANDADHIDGQIAAAESVSDQPVSKESDTQPGDAGKLESEVPVVEHVRVDEVAAEGSSNSQESDDVVIPDSLQQVPHEPNLLTSLSQVVDSQTTSALDPEKVADSQLDEHSRSASPVKIQQPEQTAVNVGDCTALGFDSDFPPSYQPPCSTNDTETSGAALLSDAYTSDLASAKQLSVSMESKETDSTIQADAAGATSEEDDSDVSMDDDEHHEGSQEGSPHSDADQMEVDDASEDENEELQERYADSDIDEDYVGSPVALSNDEAEDLGKAQERAETGLSVRETTPVPQVEERTAAMREAQVAPTEPTTTIASDSSFKIPATPGQDGVGPSLNKAAPSPRLDEVQILTPKELNTPEPTTHSTPPPSSQPVKTPTPKKTETPEVGDLKKGIAKAREVLTGFLSNQPGLLGDVITKGKENDKGSPTGSKNIDILGIRDSLIPGGIAKRKSLPASSPKRSPLKRRTLFDSPSPSRVLSPPKKNRPFKIHDDKENPFAEKQGSVPVRREQPSSSSQPVRTPNEQAHLSSSQPEPPKTSAKARGSSSRSSFISPTDLGEDFANFNNYIPRDSQPLSTLSKSRQSNANMAPSSSAPLTSELRKVKSERSSKSATPVPLPNRASTGKAVMIDLTQMNSDDDLEVDTEKKQDSFLGKGAEKKRTSIGGRPSWARPGQSSGQPKK</sequence>
<feature type="region of interest" description="Disordered" evidence="1">
    <location>
        <begin position="1088"/>
        <end position="1364"/>
    </location>
</feature>
<keyword evidence="3" id="KW-1185">Reference proteome</keyword>
<proteinExistence type="predicted"/>
<feature type="compositionally biased region" description="Acidic residues" evidence="1">
    <location>
        <begin position="885"/>
        <end position="896"/>
    </location>
</feature>
<feature type="compositionally biased region" description="Polar residues" evidence="1">
    <location>
        <begin position="994"/>
        <end position="1004"/>
    </location>
</feature>
<feature type="compositionally biased region" description="Polar residues" evidence="1">
    <location>
        <begin position="606"/>
        <end position="627"/>
    </location>
</feature>
<feature type="compositionally biased region" description="Basic and acidic residues" evidence="1">
    <location>
        <begin position="785"/>
        <end position="799"/>
    </location>
</feature>
<gene>
    <name evidence="2" type="ORF">BJ508DRAFT_182597</name>
</gene>
<evidence type="ECO:0000313" key="2">
    <source>
        <dbReference type="EMBL" id="RPA76628.1"/>
    </source>
</evidence>
<feature type="compositionally biased region" description="Polar residues" evidence="1">
    <location>
        <begin position="834"/>
        <end position="843"/>
    </location>
</feature>
<feature type="compositionally biased region" description="Basic and acidic residues" evidence="1">
    <location>
        <begin position="1282"/>
        <end position="1292"/>
    </location>
</feature>
<feature type="compositionally biased region" description="Basic and acidic residues" evidence="1">
    <location>
        <begin position="722"/>
        <end position="738"/>
    </location>
</feature>
<feature type="region of interest" description="Disordered" evidence="1">
    <location>
        <begin position="861"/>
        <end position="1076"/>
    </location>
</feature>
<feature type="compositionally biased region" description="Basic and acidic residues" evidence="1">
    <location>
        <begin position="1172"/>
        <end position="1181"/>
    </location>
</feature>
<dbReference type="EMBL" id="ML119741">
    <property type="protein sequence ID" value="RPA76628.1"/>
    <property type="molecule type" value="Genomic_DNA"/>
</dbReference>
<organism evidence="2 3">
    <name type="scientific">Ascobolus immersus RN42</name>
    <dbReference type="NCBI Taxonomy" id="1160509"/>
    <lineage>
        <taxon>Eukaryota</taxon>
        <taxon>Fungi</taxon>
        <taxon>Dikarya</taxon>
        <taxon>Ascomycota</taxon>
        <taxon>Pezizomycotina</taxon>
        <taxon>Pezizomycetes</taxon>
        <taxon>Pezizales</taxon>
        <taxon>Ascobolaceae</taxon>
        <taxon>Ascobolus</taxon>
    </lineage>
</organism>
<feature type="compositionally biased region" description="Polar residues" evidence="1">
    <location>
        <begin position="556"/>
        <end position="565"/>
    </location>
</feature>
<feature type="compositionally biased region" description="Basic residues" evidence="1">
    <location>
        <begin position="67"/>
        <end position="81"/>
    </location>
</feature>
<feature type="compositionally biased region" description="Polar residues" evidence="1">
    <location>
        <begin position="1195"/>
        <end position="1215"/>
    </location>
</feature>
<feature type="compositionally biased region" description="Basic and acidic residues" evidence="1">
    <location>
        <begin position="518"/>
        <end position="538"/>
    </location>
</feature>
<feature type="region of interest" description="Disordered" evidence="1">
    <location>
        <begin position="371"/>
        <end position="398"/>
    </location>
</feature>
<accession>A0A3N4HVR4</accession>
<feature type="compositionally biased region" description="Basic and acidic residues" evidence="1">
    <location>
        <begin position="1064"/>
        <end position="1076"/>
    </location>
</feature>
<feature type="compositionally biased region" description="Basic and acidic residues" evidence="1">
    <location>
        <begin position="1326"/>
        <end position="1343"/>
    </location>
</feature>
<name>A0A3N4HVR4_ASCIM</name>
<feature type="region of interest" description="Disordered" evidence="1">
    <location>
        <begin position="509"/>
        <end position="656"/>
    </location>
</feature>
<feature type="region of interest" description="Disordered" evidence="1">
    <location>
        <begin position="65"/>
        <end position="124"/>
    </location>
</feature>
<evidence type="ECO:0000313" key="3">
    <source>
        <dbReference type="Proteomes" id="UP000275078"/>
    </source>
</evidence>
<feature type="compositionally biased region" description="Basic residues" evidence="1">
    <location>
        <begin position="114"/>
        <end position="124"/>
    </location>
</feature>
<feature type="compositionally biased region" description="Low complexity" evidence="1">
    <location>
        <begin position="1267"/>
        <end position="1278"/>
    </location>
</feature>
<dbReference type="Proteomes" id="UP000275078">
    <property type="component" value="Unassembled WGS sequence"/>
</dbReference>